<sequence>MPEFDCFVGVDWSGAKGVRHKGIAVAVAETGADAPRLVPPPARGGWARAEVAEWLLALPGKVLAGFDFSFAPPFVDKGAYLPGLETADTAPAFWRHVEAHAGDADYGALGFMTGAARPYFWMGAADGPKAPFMRFRQCEMAFNARGGGKAATLFDCVGAAQVAKASFAGMRVLNRLRGEFAVWPFDPRAERTVVEIYGRAMLRHAGGRGLKIRDGAALDTALAALGSAPFPGGGQLDDNQTDAIVIAAALRHLHADPRWWQPPGLTDKIAKTEGWTFGIG</sequence>
<comment type="caution">
    <text evidence="1">The sequence shown here is derived from an EMBL/GenBank/DDBJ whole genome shotgun (WGS) entry which is preliminary data.</text>
</comment>
<dbReference type="AlphaFoldDB" id="A0A501XS27"/>
<protein>
    <recommendedName>
        <fullName evidence="3">DUF429 domain-containing protein</fullName>
    </recommendedName>
</protein>
<dbReference type="EMBL" id="VFSU01000016">
    <property type="protein sequence ID" value="TPE62907.1"/>
    <property type="molecule type" value="Genomic_DNA"/>
</dbReference>
<gene>
    <name evidence="1" type="ORF">FJQ54_04805</name>
</gene>
<evidence type="ECO:0000313" key="1">
    <source>
        <dbReference type="EMBL" id="TPE62907.1"/>
    </source>
</evidence>
<name>A0A501XS27_9SPHN</name>
<dbReference type="RefSeq" id="WP_140927346.1">
    <property type="nucleotide sequence ID" value="NZ_VFSU01000016.1"/>
</dbReference>
<evidence type="ECO:0000313" key="2">
    <source>
        <dbReference type="Proteomes" id="UP000319897"/>
    </source>
</evidence>
<dbReference type="Proteomes" id="UP000319897">
    <property type="component" value="Unassembled WGS sequence"/>
</dbReference>
<accession>A0A501XS27</accession>
<evidence type="ECO:0008006" key="3">
    <source>
        <dbReference type="Google" id="ProtNLM"/>
    </source>
</evidence>
<dbReference type="OrthoDB" id="7388866at2"/>
<keyword evidence="2" id="KW-1185">Reference proteome</keyword>
<organism evidence="1 2">
    <name type="scientific">Sandaracinobacter neustonicus</name>
    <dbReference type="NCBI Taxonomy" id="1715348"/>
    <lineage>
        <taxon>Bacteria</taxon>
        <taxon>Pseudomonadati</taxon>
        <taxon>Pseudomonadota</taxon>
        <taxon>Alphaproteobacteria</taxon>
        <taxon>Sphingomonadales</taxon>
        <taxon>Sphingosinicellaceae</taxon>
        <taxon>Sandaracinobacter</taxon>
    </lineage>
</organism>
<reference evidence="1 2" key="1">
    <citation type="submission" date="2019-06" db="EMBL/GenBank/DDBJ databases">
        <authorList>
            <person name="Lee I."/>
            <person name="Jang G.I."/>
            <person name="Hwang C.Y."/>
        </authorList>
    </citation>
    <scope>NUCLEOTIDE SEQUENCE [LARGE SCALE GENOMIC DNA]</scope>
    <source>
        <strain evidence="1 2">PAMC 28131</strain>
    </source>
</reference>
<proteinExistence type="predicted"/>